<evidence type="ECO:0008006" key="3">
    <source>
        <dbReference type="Google" id="ProtNLM"/>
    </source>
</evidence>
<dbReference type="Proteomes" id="UP000005511">
    <property type="component" value="Unassembled WGS sequence"/>
</dbReference>
<protein>
    <recommendedName>
        <fullName evidence="3">Competence protein</fullName>
    </recommendedName>
</protein>
<sequence length="56" mass="6634">FESLAKSLKATYCLLECDTPEEKKQSSMKKALEEMKNGEYETFKNFDEYKKAMREI</sequence>
<proteinExistence type="predicted"/>
<gene>
    <name evidence="1" type="ORF">cco14_11078</name>
</gene>
<organism evidence="1 2">
    <name type="scientific">Campylobacter coli 80352</name>
    <dbReference type="NCBI Taxonomy" id="887288"/>
    <lineage>
        <taxon>Bacteria</taxon>
        <taxon>Pseudomonadati</taxon>
        <taxon>Campylobacterota</taxon>
        <taxon>Epsilonproteobacteria</taxon>
        <taxon>Campylobacterales</taxon>
        <taxon>Campylobacteraceae</taxon>
        <taxon>Campylobacter</taxon>
    </lineage>
</organism>
<dbReference type="EMBL" id="AIMT01000227">
    <property type="protein sequence ID" value="EIA58773.1"/>
    <property type="molecule type" value="Genomic_DNA"/>
</dbReference>
<evidence type="ECO:0000313" key="2">
    <source>
        <dbReference type="Proteomes" id="UP000005511"/>
    </source>
</evidence>
<accession>A0ABP2NNL8</accession>
<evidence type="ECO:0000313" key="1">
    <source>
        <dbReference type="EMBL" id="EIA58773.1"/>
    </source>
</evidence>
<reference evidence="1 2" key="1">
    <citation type="submission" date="2010-09" db="EMBL/GenBank/DDBJ databases">
        <authorList>
            <person name="Richards V."/>
            <person name="Lefebure T."/>
            <person name="Suzuki H."/>
            <person name="Pavinski Bitar P."/>
            <person name="Stanhope M."/>
        </authorList>
    </citation>
    <scope>NUCLEOTIDE SEQUENCE [LARGE SCALE GENOMIC DNA]</scope>
    <source>
        <strain evidence="1 2">80352</strain>
    </source>
</reference>
<name>A0ABP2NNL8_CAMCO</name>
<comment type="caution">
    <text evidence="1">The sequence shown here is derived from an EMBL/GenBank/DDBJ whole genome shotgun (WGS) entry which is preliminary data.</text>
</comment>
<feature type="non-terminal residue" evidence="1">
    <location>
        <position position="1"/>
    </location>
</feature>
<keyword evidence="2" id="KW-1185">Reference proteome</keyword>